<comment type="caution">
    <text evidence="2">The sequence shown here is derived from an EMBL/GenBank/DDBJ whole genome shotgun (WGS) entry which is preliminary data.</text>
</comment>
<dbReference type="PANTHER" id="PTHR33490">
    <property type="entry name" value="BLR5614 PROTEIN-RELATED"/>
    <property type="match status" value="1"/>
</dbReference>
<keyword evidence="3" id="KW-1185">Reference proteome</keyword>
<dbReference type="Pfam" id="PF08379">
    <property type="entry name" value="Bact_transglu_N"/>
    <property type="match status" value="1"/>
</dbReference>
<dbReference type="RefSeq" id="WP_097652043.1">
    <property type="nucleotide sequence ID" value="NZ_LYXE01000078.1"/>
</dbReference>
<dbReference type="PANTHER" id="PTHR33490:SF12">
    <property type="entry name" value="BLL5557 PROTEIN"/>
    <property type="match status" value="1"/>
</dbReference>
<organism evidence="2 3">
    <name type="scientific">Candidatus Chloroploca asiatica</name>
    <dbReference type="NCBI Taxonomy" id="1506545"/>
    <lineage>
        <taxon>Bacteria</taxon>
        <taxon>Bacillati</taxon>
        <taxon>Chloroflexota</taxon>
        <taxon>Chloroflexia</taxon>
        <taxon>Chloroflexales</taxon>
        <taxon>Chloroflexineae</taxon>
        <taxon>Oscillochloridaceae</taxon>
        <taxon>Candidatus Chloroploca</taxon>
    </lineage>
</organism>
<dbReference type="AlphaFoldDB" id="A0A2H3LA43"/>
<dbReference type="SUPFAM" id="SSF54001">
    <property type="entry name" value="Cysteine proteinases"/>
    <property type="match status" value="1"/>
</dbReference>
<dbReference type="Proteomes" id="UP000220922">
    <property type="component" value="Unassembled WGS sequence"/>
</dbReference>
<feature type="domain" description="Transglutaminase-like" evidence="1">
    <location>
        <begin position="160"/>
        <end position="226"/>
    </location>
</feature>
<evidence type="ECO:0000259" key="1">
    <source>
        <dbReference type="SMART" id="SM00460"/>
    </source>
</evidence>
<evidence type="ECO:0000313" key="2">
    <source>
        <dbReference type="EMBL" id="PDV99221.1"/>
    </source>
</evidence>
<dbReference type="InterPro" id="IPR013589">
    <property type="entry name" value="Bac_transglu_N"/>
</dbReference>
<dbReference type="OrthoDB" id="9787782at2"/>
<dbReference type="Gene3D" id="3.10.620.30">
    <property type="match status" value="1"/>
</dbReference>
<dbReference type="SMART" id="SM00460">
    <property type="entry name" value="TGc"/>
    <property type="match status" value="1"/>
</dbReference>
<protein>
    <submittedName>
        <fullName evidence="2">Transglutaminase</fullName>
    </submittedName>
</protein>
<name>A0A2H3LA43_9CHLR</name>
<dbReference type="Gene3D" id="2.60.40.2250">
    <property type="match status" value="1"/>
</dbReference>
<dbReference type="EMBL" id="LYXE01000078">
    <property type="protein sequence ID" value="PDV99221.1"/>
    <property type="molecule type" value="Genomic_DNA"/>
</dbReference>
<accession>A0A2H3LA43</accession>
<gene>
    <name evidence="2" type="ORF">A9Q02_12705</name>
</gene>
<dbReference type="InterPro" id="IPR038765">
    <property type="entry name" value="Papain-like_cys_pep_sf"/>
</dbReference>
<dbReference type="InterPro" id="IPR002931">
    <property type="entry name" value="Transglutaminase-like"/>
</dbReference>
<sequence>MHVQIGFELMLESVAPTPTVAITQPRSTEGQRILGPCLSITPEMPLHTYNDSFGNIVWRWTAPQGMQRIHYDAIAEVASLADPVLPDLPGTPVDQLPDAVLLYTLPSRYCPSDMVLNDAWQLFGGVPDGWPRVQAICDWAYRSVAYVAGSSTGTTSGYDVYLSRRGVCRDFAHLGVMFCRALSIPARYVCGYLPDINVPVNPEPMDFHAWFEAYLGGAWRTFDARHNQPRIGRVVIAHGRDAVDTAILTSYGASILTGMTVWAHERPDLTLLGEQKAQR</sequence>
<proteinExistence type="predicted"/>
<dbReference type="Pfam" id="PF01841">
    <property type="entry name" value="Transglut_core"/>
    <property type="match status" value="1"/>
</dbReference>
<evidence type="ECO:0000313" key="3">
    <source>
        <dbReference type="Proteomes" id="UP000220922"/>
    </source>
</evidence>
<reference evidence="2 3" key="1">
    <citation type="submission" date="2016-05" db="EMBL/GenBank/DDBJ databases">
        <authorList>
            <person name="Lavstsen T."/>
            <person name="Jespersen J.S."/>
        </authorList>
    </citation>
    <scope>NUCLEOTIDE SEQUENCE [LARGE SCALE GENOMIC DNA]</scope>
    <source>
        <strain evidence="2 3">B7-9</strain>
    </source>
</reference>